<gene>
    <name evidence="2" type="ORF">M501DRAFT_1017496</name>
</gene>
<feature type="compositionally biased region" description="Polar residues" evidence="1">
    <location>
        <begin position="157"/>
        <end position="175"/>
    </location>
</feature>
<accession>A0A9P4S9G4</accession>
<feature type="compositionally biased region" description="Acidic residues" evidence="1">
    <location>
        <begin position="352"/>
        <end position="361"/>
    </location>
</feature>
<dbReference type="Proteomes" id="UP000799429">
    <property type="component" value="Unassembled WGS sequence"/>
</dbReference>
<feature type="compositionally biased region" description="Polar residues" evidence="1">
    <location>
        <begin position="259"/>
        <end position="268"/>
    </location>
</feature>
<proteinExistence type="predicted"/>
<feature type="region of interest" description="Disordered" evidence="1">
    <location>
        <begin position="44"/>
        <end position="74"/>
    </location>
</feature>
<sequence length="453" mass="50395">MAVEGSTIGNSQFLPLLDPDLRGNNTKDTSRNIIFPEERSLQALHEDGSNRRGSVLKSARRLSTSSNPETRTSIDLAMESVPEASTSESTGVVHSHLAYPSFVHVVEDRRDSSQTLSRLFWSPNTEAMSTPTRQIVAKETVQEDLELERLRRTSKISETGTLSESAFTDTETEPTGNDRLPFLPWVDNASVREMENSNEILKDALHSQSSFLPLSEVPRPEIKRKANSSESMVQPYSVEEHELDPGVYEMIWEQFPSDADQSNSNSGSKHTEDLEASGSSLQSGSDHKEKDVPQVGLERVNTALASWSWAGEPLYDLPPGSFEGNLAKPNIVPPNSYRPSRQPSQPMSEASTPEEGEQSEFGDDKADINDPKSSSLSVPSYAVPGRIRQELLVRTLSNLSAEDRHFSSHRDSLVLIHQRNQPQSGTSSPGFWIHRDSVEFAKQRIKNRPHHQN</sequence>
<dbReference type="AlphaFoldDB" id="A0A9P4S9G4"/>
<feature type="compositionally biased region" description="Polar residues" evidence="1">
    <location>
        <begin position="337"/>
        <end position="351"/>
    </location>
</feature>
<organism evidence="2 3">
    <name type="scientific">Patellaria atrata CBS 101060</name>
    <dbReference type="NCBI Taxonomy" id="1346257"/>
    <lineage>
        <taxon>Eukaryota</taxon>
        <taxon>Fungi</taxon>
        <taxon>Dikarya</taxon>
        <taxon>Ascomycota</taxon>
        <taxon>Pezizomycotina</taxon>
        <taxon>Dothideomycetes</taxon>
        <taxon>Dothideomycetes incertae sedis</taxon>
        <taxon>Patellariales</taxon>
        <taxon>Patellariaceae</taxon>
        <taxon>Patellaria</taxon>
    </lineage>
</organism>
<evidence type="ECO:0000313" key="2">
    <source>
        <dbReference type="EMBL" id="KAF2837712.1"/>
    </source>
</evidence>
<feature type="compositionally biased region" description="Polar residues" evidence="1">
    <location>
        <begin position="61"/>
        <end position="73"/>
    </location>
</feature>
<reference evidence="2" key="1">
    <citation type="journal article" date="2020" name="Stud. Mycol.">
        <title>101 Dothideomycetes genomes: a test case for predicting lifestyles and emergence of pathogens.</title>
        <authorList>
            <person name="Haridas S."/>
            <person name="Albert R."/>
            <person name="Binder M."/>
            <person name="Bloem J."/>
            <person name="Labutti K."/>
            <person name="Salamov A."/>
            <person name="Andreopoulos B."/>
            <person name="Baker S."/>
            <person name="Barry K."/>
            <person name="Bills G."/>
            <person name="Bluhm B."/>
            <person name="Cannon C."/>
            <person name="Castanera R."/>
            <person name="Culley D."/>
            <person name="Daum C."/>
            <person name="Ezra D."/>
            <person name="Gonzalez J."/>
            <person name="Henrissat B."/>
            <person name="Kuo A."/>
            <person name="Liang C."/>
            <person name="Lipzen A."/>
            <person name="Lutzoni F."/>
            <person name="Magnuson J."/>
            <person name="Mondo S."/>
            <person name="Nolan M."/>
            <person name="Ohm R."/>
            <person name="Pangilinan J."/>
            <person name="Park H.-J."/>
            <person name="Ramirez L."/>
            <person name="Alfaro M."/>
            <person name="Sun H."/>
            <person name="Tritt A."/>
            <person name="Yoshinaga Y."/>
            <person name="Zwiers L.-H."/>
            <person name="Turgeon B."/>
            <person name="Goodwin S."/>
            <person name="Spatafora J."/>
            <person name="Crous P."/>
            <person name="Grigoriev I."/>
        </authorList>
    </citation>
    <scope>NUCLEOTIDE SEQUENCE</scope>
    <source>
        <strain evidence="2">CBS 101060</strain>
    </source>
</reference>
<feature type="region of interest" description="Disordered" evidence="1">
    <location>
        <begin position="325"/>
        <end position="381"/>
    </location>
</feature>
<feature type="region of interest" description="Disordered" evidence="1">
    <location>
        <begin position="1"/>
        <end position="22"/>
    </location>
</feature>
<protein>
    <submittedName>
        <fullName evidence="2">Uncharacterized protein</fullName>
    </submittedName>
</protein>
<keyword evidence="3" id="KW-1185">Reference proteome</keyword>
<name>A0A9P4S9G4_9PEZI</name>
<dbReference type="EMBL" id="MU006098">
    <property type="protein sequence ID" value="KAF2837712.1"/>
    <property type="molecule type" value="Genomic_DNA"/>
</dbReference>
<comment type="caution">
    <text evidence="2">The sequence shown here is derived from an EMBL/GenBank/DDBJ whole genome shotgun (WGS) entry which is preliminary data.</text>
</comment>
<evidence type="ECO:0000313" key="3">
    <source>
        <dbReference type="Proteomes" id="UP000799429"/>
    </source>
</evidence>
<feature type="region of interest" description="Disordered" evidence="1">
    <location>
        <begin position="157"/>
        <end position="176"/>
    </location>
</feature>
<feature type="region of interest" description="Disordered" evidence="1">
    <location>
        <begin position="257"/>
        <end position="292"/>
    </location>
</feature>
<evidence type="ECO:0000256" key="1">
    <source>
        <dbReference type="SAM" id="MobiDB-lite"/>
    </source>
</evidence>
<dbReference type="OrthoDB" id="3944862at2759"/>